<name>L1QK30_9CLOT</name>
<dbReference type="InterPro" id="IPR051933">
    <property type="entry name" value="Resuscitation_pf_RpfB"/>
</dbReference>
<accession>L1QK30</accession>
<dbReference type="Pfam" id="PF06725">
    <property type="entry name" value="3D"/>
    <property type="match status" value="1"/>
</dbReference>
<proteinExistence type="predicted"/>
<evidence type="ECO:0000313" key="4">
    <source>
        <dbReference type="EMBL" id="EKY27937.1"/>
    </source>
</evidence>
<dbReference type="RefSeq" id="WP_005211938.1">
    <property type="nucleotide sequence ID" value="NZ_KB291620.1"/>
</dbReference>
<dbReference type="PATRIC" id="fig|545697.3.peg.1083"/>
<dbReference type="HOGENOM" id="CLU_036884_0_1_9"/>
<keyword evidence="2" id="KW-0812">Transmembrane</keyword>
<organism evidence="4 5">
    <name type="scientific">Clostridium celatum DSM 1785</name>
    <dbReference type="NCBI Taxonomy" id="545697"/>
    <lineage>
        <taxon>Bacteria</taxon>
        <taxon>Bacillati</taxon>
        <taxon>Bacillota</taxon>
        <taxon>Clostridia</taxon>
        <taxon>Eubacteriales</taxon>
        <taxon>Clostridiaceae</taxon>
        <taxon>Clostridium</taxon>
    </lineage>
</organism>
<dbReference type="InterPro" id="IPR036908">
    <property type="entry name" value="RlpA-like_sf"/>
</dbReference>
<sequence>MVEKWKKYLLNNFSNSPKAKMMVGVVTMLTVVVIIALTCGRKNIIISIDGNEETHKTYKGTVKEVLLDKDIELSLKDKVQPALDNKISSNDTITIKRAVEVELVVADEVIIIETAEDTIKDMISAEKEELKEKGIEFVEGVDEITPSLDTKIEEGLQIQFVDVEILNEVAIEAIDFETITQEDNNLDINTEEVRQAGVAGEKEITYKIIKKDGKEVARNIIKSKVVKEPVNEIIAEGTRRVFASRDGNIEYKHLIYCESTAYIGGGLTATGTVPVYNPEGISTIAVDPRVIPLGSLVYVENYGKAVAADTGGAIVGNIIDVYLNSHEEASTWGRKYDVGVYILAYPGEW</sequence>
<dbReference type="CDD" id="cd22786">
    <property type="entry name" value="DPBB_YuiC-like"/>
    <property type="match status" value="1"/>
</dbReference>
<keyword evidence="5" id="KW-1185">Reference proteome</keyword>
<feature type="transmembrane region" description="Helical" evidence="2">
    <location>
        <begin position="21"/>
        <end position="38"/>
    </location>
</feature>
<reference evidence="4 5" key="1">
    <citation type="submission" date="2012-05" db="EMBL/GenBank/DDBJ databases">
        <authorList>
            <person name="Weinstock G."/>
            <person name="Sodergren E."/>
            <person name="Lobos E.A."/>
            <person name="Fulton L."/>
            <person name="Fulton R."/>
            <person name="Courtney L."/>
            <person name="Fronick C."/>
            <person name="O'Laughlin M."/>
            <person name="Godfrey J."/>
            <person name="Wilson R.M."/>
            <person name="Miner T."/>
            <person name="Farmer C."/>
            <person name="Delehaunty K."/>
            <person name="Cordes M."/>
            <person name="Minx P."/>
            <person name="Tomlinson C."/>
            <person name="Chen J."/>
            <person name="Wollam A."/>
            <person name="Pepin K.H."/>
            <person name="Bhonagiri V."/>
            <person name="Zhang X."/>
            <person name="Suruliraj S."/>
            <person name="Warren W."/>
            <person name="Mitreva M."/>
            <person name="Mardis E.R."/>
            <person name="Wilson R.K."/>
        </authorList>
    </citation>
    <scope>NUCLEOTIDE SEQUENCE [LARGE SCALE GENOMIC DNA]</scope>
    <source>
        <strain evidence="4 5">DSM 1785</strain>
    </source>
</reference>
<dbReference type="STRING" id="545697.HMPREF0216_01102"/>
<dbReference type="eggNOG" id="COG3584">
    <property type="taxonomic scope" value="Bacteria"/>
</dbReference>
<dbReference type="PROSITE" id="PS51109">
    <property type="entry name" value="G5"/>
    <property type="match status" value="1"/>
</dbReference>
<dbReference type="eggNOG" id="COG3583">
    <property type="taxonomic scope" value="Bacteria"/>
</dbReference>
<dbReference type="SUPFAM" id="SSF50685">
    <property type="entry name" value="Barwin-like endoglucanases"/>
    <property type="match status" value="1"/>
</dbReference>
<dbReference type="Pfam" id="PF07501">
    <property type="entry name" value="G5"/>
    <property type="match status" value="1"/>
</dbReference>
<evidence type="ECO:0000313" key="5">
    <source>
        <dbReference type="Proteomes" id="UP000010420"/>
    </source>
</evidence>
<keyword evidence="2" id="KW-0472">Membrane</keyword>
<dbReference type="GO" id="GO:0004553">
    <property type="term" value="F:hydrolase activity, hydrolyzing O-glycosyl compounds"/>
    <property type="evidence" value="ECO:0007669"/>
    <property type="project" value="InterPro"/>
</dbReference>
<dbReference type="Proteomes" id="UP000010420">
    <property type="component" value="Unassembled WGS sequence"/>
</dbReference>
<evidence type="ECO:0000256" key="2">
    <source>
        <dbReference type="SAM" id="Phobius"/>
    </source>
</evidence>
<keyword evidence="1" id="KW-0732">Signal</keyword>
<evidence type="ECO:0000256" key="1">
    <source>
        <dbReference type="ARBA" id="ARBA00022729"/>
    </source>
</evidence>
<dbReference type="EMBL" id="AMEZ01000028">
    <property type="protein sequence ID" value="EKY27937.1"/>
    <property type="molecule type" value="Genomic_DNA"/>
</dbReference>
<dbReference type="Pfam" id="PF03990">
    <property type="entry name" value="DUF348"/>
    <property type="match status" value="2"/>
</dbReference>
<dbReference type="GO" id="GO:0019867">
    <property type="term" value="C:outer membrane"/>
    <property type="evidence" value="ECO:0007669"/>
    <property type="project" value="InterPro"/>
</dbReference>
<dbReference type="Gene3D" id="2.40.40.10">
    <property type="entry name" value="RlpA-like domain"/>
    <property type="match status" value="1"/>
</dbReference>
<dbReference type="GO" id="GO:0009254">
    <property type="term" value="P:peptidoglycan turnover"/>
    <property type="evidence" value="ECO:0007669"/>
    <property type="project" value="InterPro"/>
</dbReference>
<feature type="domain" description="G5" evidence="3">
    <location>
        <begin position="160"/>
        <end position="240"/>
    </location>
</feature>
<dbReference type="InterPro" id="IPR010611">
    <property type="entry name" value="3D_dom"/>
</dbReference>
<dbReference type="AlphaFoldDB" id="L1QK30"/>
<comment type="caution">
    <text evidence="4">The sequence shown here is derived from an EMBL/GenBank/DDBJ whole genome shotgun (WGS) entry which is preliminary data.</text>
</comment>
<dbReference type="PANTHER" id="PTHR39160:SF4">
    <property type="entry name" value="RESUSCITATION-PROMOTING FACTOR RPFB"/>
    <property type="match status" value="1"/>
</dbReference>
<dbReference type="SMART" id="SM01208">
    <property type="entry name" value="G5"/>
    <property type="match status" value="1"/>
</dbReference>
<evidence type="ECO:0000259" key="3">
    <source>
        <dbReference type="PROSITE" id="PS51109"/>
    </source>
</evidence>
<dbReference type="PANTHER" id="PTHR39160">
    <property type="entry name" value="CELL WALL-BINDING PROTEIN YOCH"/>
    <property type="match status" value="1"/>
</dbReference>
<dbReference type="OrthoDB" id="9798935at2"/>
<dbReference type="InterPro" id="IPR007137">
    <property type="entry name" value="DUF348"/>
</dbReference>
<gene>
    <name evidence="4" type="ORF">HMPREF0216_01102</name>
</gene>
<dbReference type="Gene3D" id="2.20.230.10">
    <property type="entry name" value="Resuscitation-promoting factor rpfb"/>
    <property type="match status" value="1"/>
</dbReference>
<protein>
    <submittedName>
        <fullName evidence="4">3D domain protein</fullName>
    </submittedName>
</protein>
<dbReference type="InterPro" id="IPR011098">
    <property type="entry name" value="G5_dom"/>
</dbReference>
<keyword evidence="2" id="KW-1133">Transmembrane helix</keyword>